<keyword evidence="4" id="KW-0963">Cytoplasm</keyword>
<dbReference type="GeneID" id="92090786"/>
<sequence length="198" mass="21568">MSSSNKRHSMMPRAGQLPKAPVNLSSSVVIHDNAVLTGNHTINISSETVIHPRNKLDSSHGRVTIGRRCIIHERVVIGAPSSDPTKGEFGVTLEDYVTVEVAAVIESGCTTIGEGCLIGVGARIGRGAKLGKFCQHCTITARSVIQPGEQLPDYTVLYSNGTRRTDRRGVTELKNKAQARQIDVMRRLIPTNINRFKE</sequence>
<keyword evidence="5" id="KW-0206">Cytoskeleton</keyword>
<dbReference type="PANTHER" id="PTHR13072">
    <property type="entry name" value="DYNACTIN 6"/>
    <property type="match status" value="1"/>
</dbReference>
<evidence type="ECO:0000256" key="6">
    <source>
        <dbReference type="ARBA" id="ARBA00034687"/>
    </source>
</evidence>
<evidence type="ECO:0000313" key="8">
    <source>
        <dbReference type="Proteomes" id="UP001480595"/>
    </source>
</evidence>
<gene>
    <name evidence="7" type="ORF">PG994_006314</name>
</gene>
<comment type="similarity">
    <text evidence="2">Belongs to the dynactin subunits 5/6 family. Dynactin subunit 6 subfamily.</text>
</comment>
<organism evidence="7 8">
    <name type="scientific">Apiospora phragmitis</name>
    <dbReference type="NCBI Taxonomy" id="2905665"/>
    <lineage>
        <taxon>Eukaryota</taxon>
        <taxon>Fungi</taxon>
        <taxon>Dikarya</taxon>
        <taxon>Ascomycota</taxon>
        <taxon>Pezizomycotina</taxon>
        <taxon>Sordariomycetes</taxon>
        <taxon>Xylariomycetidae</taxon>
        <taxon>Amphisphaeriales</taxon>
        <taxon>Apiosporaceae</taxon>
        <taxon>Apiospora</taxon>
    </lineage>
</organism>
<comment type="function">
    <text evidence="6">Part of the dynactin complex that activates the molecular motor dynein for ultra-processive transport along microtubules.</text>
</comment>
<dbReference type="EMBL" id="JAQQWL010000006">
    <property type="protein sequence ID" value="KAK8069698.1"/>
    <property type="molecule type" value="Genomic_DNA"/>
</dbReference>
<protein>
    <recommendedName>
        <fullName evidence="3">Dynactin subunit 6</fullName>
    </recommendedName>
</protein>
<accession>A0ABR1VES5</accession>
<evidence type="ECO:0000256" key="2">
    <source>
        <dbReference type="ARBA" id="ARBA00007719"/>
    </source>
</evidence>
<dbReference type="RefSeq" id="XP_066716992.1">
    <property type="nucleotide sequence ID" value="XM_066857723.1"/>
</dbReference>
<comment type="subcellular location">
    <subcellularLocation>
        <location evidence="1">Cytoplasm</location>
        <location evidence="1">Cytoskeleton</location>
    </subcellularLocation>
</comment>
<evidence type="ECO:0000256" key="1">
    <source>
        <dbReference type="ARBA" id="ARBA00004245"/>
    </source>
</evidence>
<dbReference type="Gene3D" id="2.160.10.10">
    <property type="entry name" value="Hexapeptide repeat proteins"/>
    <property type="match status" value="1"/>
</dbReference>
<dbReference type="InterPro" id="IPR011004">
    <property type="entry name" value="Trimer_LpxA-like_sf"/>
</dbReference>
<reference evidence="7 8" key="1">
    <citation type="submission" date="2023-01" db="EMBL/GenBank/DDBJ databases">
        <title>Analysis of 21 Apiospora genomes using comparative genomics revels a genus with tremendous synthesis potential of carbohydrate active enzymes and secondary metabolites.</title>
        <authorList>
            <person name="Sorensen T."/>
        </authorList>
    </citation>
    <scope>NUCLEOTIDE SEQUENCE [LARGE SCALE GENOMIC DNA]</scope>
    <source>
        <strain evidence="7 8">CBS 135458</strain>
    </source>
</reference>
<keyword evidence="8" id="KW-1185">Reference proteome</keyword>
<dbReference type="PANTHER" id="PTHR13072:SF0">
    <property type="entry name" value="DYNACTIN SUBUNIT 6"/>
    <property type="match status" value="1"/>
</dbReference>
<comment type="caution">
    <text evidence="7">The sequence shown here is derived from an EMBL/GenBank/DDBJ whole genome shotgun (WGS) entry which is preliminary data.</text>
</comment>
<evidence type="ECO:0000256" key="3">
    <source>
        <dbReference type="ARBA" id="ARBA00016573"/>
    </source>
</evidence>
<dbReference type="Proteomes" id="UP001480595">
    <property type="component" value="Unassembled WGS sequence"/>
</dbReference>
<evidence type="ECO:0000256" key="4">
    <source>
        <dbReference type="ARBA" id="ARBA00022490"/>
    </source>
</evidence>
<proteinExistence type="inferred from homology"/>
<dbReference type="InterPro" id="IPR027777">
    <property type="entry name" value="DCTN6"/>
</dbReference>
<name>A0ABR1VES5_9PEZI</name>
<evidence type="ECO:0000256" key="5">
    <source>
        <dbReference type="ARBA" id="ARBA00023212"/>
    </source>
</evidence>
<dbReference type="SUPFAM" id="SSF51161">
    <property type="entry name" value="Trimeric LpxA-like enzymes"/>
    <property type="match status" value="1"/>
</dbReference>
<evidence type="ECO:0000313" key="7">
    <source>
        <dbReference type="EMBL" id="KAK8069698.1"/>
    </source>
</evidence>